<dbReference type="InterPro" id="IPR000352">
    <property type="entry name" value="Pep_chain_release_fac_I"/>
</dbReference>
<keyword evidence="4" id="KW-0175">Coiled coil</keyword>
<comment type="caution">
    <text evidence="6">The sequence shown here is derived from an EMBL/GenBank/DDBJ whole genome shotgun (WGS) entry which is preliminary data.</text>
</comment>
<evidence type="ECO:0000256" key="1">
    <source>
        <dbReference type="ARBA" id="ARBA00010835"/>
    </source>
</evidence>
<keyword evidence="2" id="KW-0488">Methylation</keyword>
<keyword evidence="7" id="KW-1185">Reference proteome</keyword>
<organism evidence="6 7">
    <name type="scientific">Littorina saxatilis</name>
    <dbReference type="NCBI Taxonomy" id="31220"/>
    <lineage>
        <taxon>Eukaryota</taxon>
        <taxon>Metazoa</taxon>
        <taxon>Spiralia</taxon>
        <taxon>Lophotrochozoa</taxon>
        <taxon>Mollusca</taxon>
        <taxon>Gastropoda</taxon>
        <taxon>Caenogastropoda</taxon>
        <taxon>Littorinimorpha</taxon>
        <taxon>Littorinoidea</taxon>
        <taxon>Littorinidae</taxon>
        <taxon>Littorina</taxon>
    </lineage>
</organism>
<gene>
    <name evidence="6" type="ORF">V1264_003037</name>
</gene>
<dbReference type="AlphaFoldDB" id="A0AAN9G7V2"/>
<dbReference type="GO" id="GO:0005737">
    <property type="term" value="C:cytoplasm"/>
    <property type="evidence" value="ECO:0007669"/>
    <property type="project" value="UniProtKB-ARBA"/>
</dbReference>
<evidence type="ECO:0000313" key="6">
    <source>
        <dbReference type="EMBL" id="KAK7098808.1"/>
    </source>
</evidence>
<protein>
    <recommendedName>
        <fullName evidence="5">Prokaryotic-type class I peptide chain release factors domain-containing protein</fullName>
    </recommendedName>
</protein>
<comment type="similarity">
    <text evidence="1">Belongs to the prokaryotic/mitochondrial release factor family.</text>
</comment>
<dbReference type="Proteomes" id="UP001374579">
    <property type="component" value="Unassembled WGS sequence"/>
</dbReference>
<dbReference type="InterPro" id="IPR005139">
    <property type="entry name" value="PCRF"/>
</dbReference>
<dbReference type="Gene3D" id="3.30.160.20">
    <property type="match status" value="1"/>
</dbReference>
<dbReference type="InterPro" id="IPR050057">
    <property type="entry name" value="Prokaryotic/Mito_RF"/>
</dbReference>
<evidence type="ECO:0000256" key="4">
    <source>
        <dbReference type="SAM" id="Coils"/>
    </source>
</evidence>
<feature type="coiled-coil region" evidence="4">
    <location>
        <begin position="89"/>
        <end position="142"/>
    </location>
</feature>
<evidence type="ECO:0000256" key="2">
    <source>
        <dbReference type="ARBA" id="ARBA00022481"/>
    </source>
</evidence>
<dbReference type="FunFam" id="3.30.160.20:FF:000004">
    <property type="entry name" value="Peptide chain release factor 1"/>
    <property type="match status" value="1"/>
</dbReference>
<dbReference type="Gene3D" id="3.30.70.1660">
    <property type="match status" value="2"/>
</dbReference>
<dbReference type="PROSITE" id="PS00745">
    <property type="entry name" value="RF_PROK_I"/>
    <property type="match status" value="1"/>
</dbReference>
<dbReference type="Pfam" id="PF00472">
    <property type="entry name" value="RF-1"/>
    <property type="match status" value="1"/>
</dbReference>
<dbReference type="GO" id="GO:0003747">
    <property type="term" value="F:translation release factor activity"/>
    <property type="evidence" value="ECO:0007669"/>
    <property type="project" value="InterPro"/>
</dbReference>
<dbReference type="InterPro" id="IPR045853">
    <property type="entry name" value="Pep_chain_release_fac_I_sf"/>
</dbReference>
<proteinExistence type="inferred from homology"/>
<accession>A0AAN9G7V2</accession>
<dbReference type="EMBL" id="JBAMIC010000012">
    <property type="protein sequence ID" value="KAK7098808.1"/>
    <property type="molecule type" value="Genomic_DNA"/>
</dbReference>
<dbReference type="FunFam" id="3.30.70.1660:FF:000011">
    <property type="entry name" value="Peptide chain release factor 1-like, mitochondrial"/>
    <property type="match status" value="1"/>
</dbReference>
<evidence type="ECO:0000313" key="7">
    <source>
        <dbReference type="Proteomes" id="UP001374579"/>
    </source>
</evidence>
<name>A0AAN9G7V2_9CAEN</name>
<dbReference type="SMART" id="SM00937">
    <property type="entry name" value="PCRF"/>
    <property type="match status" value="1"/>
</dbReference>
<reference evidence="6 7" key="1">
    <citation type="submission" date="2024-02" db="EMBL/GenBank/DDBJ databases">
        <title>Chromosome-scale genome assembly of the rough periwinkle Littorina saxatilis.</title>
        <authorList>
            <person name="De Jode A."/>
            <person name="Faria R."/>
            <person name="Formenti G."/>
            <person name="Sims Y."/>
            <person name="Smith T.P."/>
            <person name="Tracey A."/>
            <person name="Wood J.M.D."/>
            <person name="Zagrodzka Z.B."/>
            <person name="Johannesson K."/>
            <person name="Butlin R.K."/>
            <person name="Leder E.H."/>
        </authorList>
    </citation>
    <scope>NUCLEOTIDE SEQUENCE [LARGE SCALE GENOMIC DNA]</scope>
    <source>
        <strain evidence="6">Snail1</strain>
        <tissue evidence="6">Muscle</tissue>
    </source>
</reference>
<dbReference type="PANTHER" id="PTHR43804:SF7">
    <property type="entry name" value="LD18447P"/>
    <property type="match status" value="1"/>
</dbReference>
<evidence type="ECO:0000259" key="5">
    <source>
        <dbReference type="PROSITE" id="PS00745"/>
    </source>
</evidence>
<keyword evidence="3" id="KW-0648">Protein biosynthesis</keyword>
<evidence type="ECO:0000256" key="3">
    <source>
        <dbReference type="ARBA" id="ARBA00022917"/>
    </source>
</evidence>
<dbReference type="SUPFAM" id="SSF75620">
    <property type="entry name" value="Release factor"/>
    <property type="match status" value="1"/>
</dbReference>
<sequence length="416" mass="47230">MNAAKLRECSTTSFCHRHHLHTLCKTLLQPSKNRLTGFSSSLLLHTLAEYSLENSDYSDYLDSLLDEFTVLTEAKLKGENIDYSHFMFLEAVAMTMQELRTEYAELADLRSMLSGEVDKELQTMAETDIDNLTQHIQTLEEKLVDILVGPEPADKNDTMLEVSAGVGGQEAMLFTTEIFDMYSGYAYFKGWTFDLVDYEKSEMGGLRRASALISGTNVYKHLKFEAGVHRVQRVPKTERSGRVHTSTMTVAVLPQPSQIDISINPKDLNIDTFRSSGAGGQHVNTTESAVRITHKPSGTVAECQQERSQIKNREKAMKILLSRIYQKQVEDQETALRKKRKLQVGSAGRSEKIRTYNYSQDRITDHRGPITFYNVPQFLSGEDSMEDLLQTLMTQSRLQILQAMVDQFVDSQRRKK</sequence>
<dbReference type="Pfam" id="PF03462">
    <property type="entry name" value="PCRF"/>
    <property type="match status" value="1"/>
</dbReference>
<dbReference type="Gene3D" id="6.10.140.1950">
    <property type="match status" value="1"/>
</dbReference>
<feature type="domain" description="Prokaryotic-type class I peptide chain release factors" evidence="5">
    <location>
        <begin position="274"/>
        <end position="290"/>
    </location>
</feature>
<dbReference type="PANTHER" id="PTHR43804">
    <property type="entry name" value="LD18447P"/>
    <property type="match status" value="1"/>
</dbReference>